<proteinExistence type="predicted"/>
<gene>
    <name evidence="1" type="ORF">PHYEVI_LOCUS1752</name>
</gene>
<sequence>MERLPDISRLIFAISAFTIICANPITVSIDNPNSLTKVTTKNVTRPKIDVKILGKPHHLFIGRCSPKDEILHEEHIVLTNDGKSHVSANIRMNIEGPVNITCVNVYDEMPNGEGGYPSFAAGGVGHDFVEFNVMTNYGKGFHFYTRVQGYTKKDIV</sequence>
<dbReference type="EMBL" id="OU900103">
    <property type="protein sequence ID" value="CAG9855299.1"/>
    <property type="molecule type" value="Genomic_DNA"/>
</dbReference>
<organism evidence="1 2">
    <name type="scientific">Phyllotreta striolata</name>
    <name type="common">Striped flea beetle</name>
    <name type="synonym">Crioceris striolata</name>
    <dbReference type="NCBI Taxonomy" id="444603"/>
    <lineage>
        <taxon>Eukaryota</taxon>
        <taxon>Metazoa</taxon>
        <taxon>Ecdysozoa</taxon>
        <taxon>Arthropoda</taxon>
        <taxon>Hexapoda</taxon>
        <taxon>Insecta</taxon>
        <taxon>Pterygota</taxon>
        <taxon>Neoptera</taxon>
        <taxon>Endopterygota</taxon>
        <taxon>Coleoptera</taxon>
        <taxon>Polyphaga</taxon>
        <taxon>Cucujiformia</taxon>
        <taxon>Chrysomeloidea</taxon>
        <taxon>Chrysomelidae</taxon>
        <taxon>Galerucinae</taxon>
        <taxon>Alticini</taxon>
        <taxon>Phyllotreta</taxon>
    </lineage>
</organism>
<dbReference type="OrthoDB" id="8192785at2759"/>
<accession>A0A9N9TG82</accession>
<dbReference type="InterPro" id="IPR031734">
    <property type="entry name" value="MBF2"/>
</dbReference>
<reference evidence="1" key="1">
    <citation type="submission" date="2022-01" db="EMBL/GenBank/DDBJ databases">
        <authorList>
            <person name="King R."/>
        </authorList>
    </citation>
    <scope>NUCLEOTIDE SEQUENCE</scope>
</reference>
<evidence type="ECO:0000313" key="1">
    <source>
        <dbReference type="EMBL" id="CAG9855299.1"/>
    </source>
</evidence>
<name>A0A9N9TG82_PHYSR</name>
<dbReference type="Pfam" id="PF15868">
    <property type="entry name" value="MBF2"/>
    <property type="match status" value="1"/>
</dbReference>
<dbReference type="PANTHER" id="PTHR37685">
    <property type="entry name" value="GEO11136P1-RELATED"/>
    <property type="match status" value="1"/>
</dbReference>
<protein>
    <submittedName>
        <fullName evidence="1">Uncharacterized protein</fullName>
    </submittedName>
</protein>
<evidence type="ECO:0000313" key="2">
    <source>
        <dbReference type="Proteomes" id="UP001153712"/>
    </source>
</evidence>
<dbReference type="Proteomes" id="UP001153712">
    <property type="component" value="Chromosome 10"/>
</dbReference>
<dbReference type="AlphaFoldDB" id="A0A9N9TG82"/>
<dbReference type="PANTHER" id="PTHR37685:SF1">
    <property type="entry name" value="GEO11136P1-RELATED"/>
    <property type="match status" value="1"/>
</dbReference>
<keyword evidence="2" id="KW-1185">Reference proteome</keyword>